<dbReference type="SUPFAM" id="SSF48452">
    <property type="entry name" value="TPR-like"/>
    <property type="match status" value="1"/>
</dbReference>
<evidence type="ECO:0000256" key="1">
    <source>
        <dbReference type="PROSITE-ProRule" id="PRU00339"/>
    </source>
</evidence>
<dbReference type="InterPro" id="IPR011990">
    <property type="entry name" value="TPR-like_helical_dom_sf"/>
</dbReference>
<gene>
    <name evidence="3" type="ORF">RT717_07545</name>
</gene>
<name>A0ABZ0ITX4_9BACT</name>
<feature type="region of interest" description="Disordered" evidence="2">
    <location>
        <begin position="279"/>
        <end position="298"/>
    </location>
</feature>
<dbReference type="PROSITE" id="PS50005">
    <property type="entry name" value="TPR"/>
    <property type="match status" value="2"/>
</dbReference>
<reference evidence="3 4" key="1">
    <citation type="journal article" date="2023" name="Microbiol. Resour. Announc.">
        <title>Complete Genome Sequence of Imperialibacter roseus strain P4T.</title>
        <authorList>
            <person name="Tizabi D.R."/>
            <person name="Bachvaroff T."/>
            <person name="Hill R.T."/>
        </authorList>
    </citation>
    <scope>NUCLEOTIDE SEQUENCE [LARGE SCALE GENOMIC DNA]</scope>
    <source>
        <strain evidence="3 4">P4T</strain>
    </source>
</reference>
<feature type="compositionally biased region" description="Basic and acidic residues" evidence="2">
    <location>
        <begin position="289"/>
        <end position="298"/>
    </location>
</feature>
<evidence type="ECO:0000313" key="4">
    <source>
        <dbReference type="Proteomes" id="UP001302349"/>
    </source>
</evidence>
<feature type="repeat" description="TPR" evidence="1">
    <location>
        <begin position="95"/>
        <end position="128"/>
    </location>
</feature>
<feature type="region of interest" description="Disordered" evidence="2">
    <location>
        <begin position="143"/>
        <end position="260"/>
    </location>
</feature>
<keyword evidence="1" id="KW-0802">TPR repeat</keyword>
<organism evidence="3 4">
    <name type="scientific">Imperialibacter roseus</name>
    <dbReference type="NCBI Taxonomy" id="1324217"/>
    <lineage>
        <taxon>Bacteria</taxon>
        <taxon>Pseudomonadati</taxon>
        <taxon>Bacteroidota</taxon>
        <taxon>Cytophagia</taxon>
        <taxon>Cytophagales</taxon>
        <taxon>Flammeovirgaceae</taxon>
        <taxon>Imperialibacter</taxon>
    </lineage>
</organism>
<protein>
    <recommendedName>
        <fullName evidence="5">Tetratricopeptide repeat protein</fullName>
    </recommendedName>
</protein>
<keyword evidence="4" id="KW-1185">Reference proteome</keyword>
<dbReference type="SMART" id="SM00028">
    <property type="entry name" value="TPR"/>
    <property type="match status" value="2"/>
</dbReference>
<dbReference type="InterPro" id="IPR019734">
    <property type="entry name" value="TPR_rpt"/>
</dbReference>
<evidence type="ECO:0000313" key="3">
    <source>
        <dbReference type="EMBL" id="WOK08490.1"/>
    </source>
</evidence>
<dbReference type="EMBL" id="CP136051">
    <property type="protein sequence ID" value="WOK08490.1"/>
    <property type="molecule type" value="Genomic_DNA"/>
</dbReference>
<evidence type="ECO:0000256" key="2">
    <source>
        <dbReference type="SAM" id="MobiDB-lite"/>
    </source>
</evidence>
<dbReference type="Gene3D" id="1.25.40.10">
    <property type="entry name" value="Tetratricopeptide repeat domain"/>
    <property type="match status" value="1"/>
</dbReference>
<feature type="compositionally biased region" description="Basic and acidic residues" evidence="2">
    <location>
        <begin position="143"/>
        <end position="245"/>
    </location>
</feature>
<feature type="repeat" description="TPR" evidence="1">
    <location>
        <begin position="59"/>
        <end position="92"/>
    </location>
</feature>
<dbReference type="RefSeq" id="WP_317491128.1">
    <property type="nucleotide sequence ID" value="NZ_CP136051.1"/>
</dbReference>
<accession>A0ABZ0ITX4</accession>
<dbReference type="Proteomes" id="UP001302349">
    <property type="component" value="Chromosome"/>
</dbReference>
<sequence>MKALAGILLVIAAIIPGVNDIATVNKLKKDAEKAYLAGDYARASQAYTILTDSLGVLEDKLFLNLGHSLFQQGDSAQAFSQYQRLINTKEKDLKSLAYNQMGIISNKPGDRNTALSFFKEALKADPTNEEARYNYQLVKRQIAEDNEKNQDDQQQDKEKNEEKEDEKKDQQNQQDKDQNNDQKNDEQKKQDQEKKDQESENKEQKDQEQQSEEQKKEQEKKDQEQKKKEQQDAEQQDKENKDGEKQPPQINPDKLKEMNISEEKAKMILEAMRNSEIQYIQQNKRKGVKKPESGKPDW</sequence>
<evidence type="ECO:0008006" key="5">
    <source>
        <dbReference type="Google" id="ProtNLM"/>
    </source>
</evidence>
<proteinExistence type="predicted"/>